<proteinExistence type="predicted"/>
<accession>A0ABS1Z5C7</accession>
<dbReference type="GeneID" id="84693225"/>
<evidence type="ECO:0000313" key="2">
    <source>
        <dbReference type="Proteomes" id="UP000809137"/>
    </source>
</evidence>
<organism evidence="1 2">
    <name type="scientific">Pantoea eucrina</name>
    <dbReference type="NCBI Taxonomy" id="472693"/>
    <lineage>
        <taxon>Bacteria</taxon>
        <taxon>Pseudomonadati</taxon>
        <taxon>Pseudomonadota</taxon>
        <taxon>Gammaproteobacteria</taxon>
        <taxon>Enterobacterales</taxon>
        <taxon>Erwiniaceae</taxon>
        <taxon>Pantoea</taxon>
    </lineage>
</organism>
<evidence type="ECO:0000313" key="1">
    <source>
        <dbReference type="EMBL" id="MBM0747609.1"/>
    </source>
</evidence>
<gene>
    <name evidence="1" type="ORF">JJB79_09290</name>
</gene>
<name>A0ABS1Z5C7_9GAMM</name>
<protein>
    <submittedName>
        <fullName evidence="1">Uncharacterized protein</fullName>
    </submittedName>
</protein>
<dbReference type="Proteomes" id="UP000809137">
    <property type="component" value="Unassembled WGS sequence"/>
</dbReference>
<keyword evidence="2" id="KW-1185">Reference proteome</keyword>
<dbReference type="EMBL" id="JAFCXS010000005">
    <property type="protein sequence ID" value="MBM0747609.1"/>
    <property type="molecule type" value="Genomic_DNA"/>
</dbReference>
<comment type="caution">
    <text evidence="1">The sequence shown here is derived from an EMBL/GenBank/DDBJ whole genome shotgun (WGS) entry which is preliminary data.</text>
</comment>
<reference evidence="1 2" key="1">
    <citation type="submission" date="2021-01" db="EMBL/GenBank/DDBJ databases">
        <title>Complete genome sequence of Pantoea eucrina OB49, a heavy metal tolerant bacterium with PGPR potential isolated from wheat in Algeria.</title>
        <authorList>
            <person name="Lekired A."/>
            <person name="Ouzari I.H."/>
        </authorList>
    </citation>
    <scope>NUCLEOTIDE SEQUENCE [LARGE SCALE GENOMIC DNA]</scope>
    <source>
        <strain evidence="1 2">OB49</strain>
    </source>
</reference>
<dbReference type="RefSeq" id="WP_158249873.1">
    <property type="nucleotide sequence ID" value="NZ_CP083450.1"/>
</dbReference>
<sequence>MTTLLKNNNSDTQQLLAVIEHAVSDPVPLVQSLPENFWQQIESLAVAAAEE</sequence>